<keyword evidence="3" id="KW-0231">Viral genome packaging</keyword>
<dbReference type="RefSeq" id="WP_182040488.1">
    <property type="nucleotide sequence ID" value="NZ_PDLY01000001.1"/>
</dbReference>
<keyword evidence="2" id="KW-1188">Viral release from host cell</keyword>
<dbReference type="EMBL" id="PDLY01000001">
    <property type="protein sequence ID" value="MBA5726920.1"/>
    <property type="molecule type" value="Genomic_DNA"/>
</dbReference>
<proteinExistence type="predicted"/>
<keyword evidence="5" id="KW-1185">Reference proteome</keyword>
<dbReference type="Proteomes" id="UP000765338">
    <property type="component" value="Unassembled WGS sequence"/>
</dbReference>
<gene>
    <name evidence="4" type="ORF">CPA56_02780</name>
</gene>
<name>A0ABR5ZRH0_9PROT</name>
<comment type="subcellular location">
    <subcellularLocation>
        <location evidence="1">Virion</location>
    </subcellularLocation>
</comment>
<evidence type="ECO:0000256" key="3">
    <source>
        <dbReference type="ARBA" id="ARBA00023219"/>
    </source>
</evidence>
<organism evidence="4 5">
    <name type="scientific">Bombella mellum</name>
    <dbReference type="NCBI Taxonomy" id="2039288"/>
    <lineage>
        <taxon>Bacteria</taxon>
        <taxon>Pseudomonadati</taxon>
        <taxon>Pseudomonadota</taxon>
        <taxon>Alphaproteobacteria</taxon>
        <taxon>Acetobacterales</taxon>
        <taxon>Acetobacteraceae</taxon>
        <taxon>Bombella</taxon>
    </lineage>
</organism>
<comment type="caution">
    <text evidence="4">The sequence shown here is derived from an EMBL/GenBank/DDBJ whole genome shotgun (WGS) entry which is preliminary data.</text>
</comment>
<dbReference type="Pfam" id="PF12236">
    <property type="entry name" value="Head-tail_con"/>
    <property type="match status" value="1"/>
</dbReference>
<accession>A0ABR5ZRH0</accession>
<evidence type="ECO:0000256" key="2">
    <source>
        <dbReference type="ARBA" id="ARBA00022612"/>
    </source>
</evidence>
<sequence length="581" mass="64509">MAQRPATKQPALMRDEAGMQSLRDEADRRLVMLRSDRLVWRDTWREISHYILPTRGRYFHVPNQSSRGRVKGPQIVDKTGSIALGNLAAFLMAGITSPARDWFRLETNNDQLNDDDRIKRWLSDTKSRLQRVLATGNFYAAMSQTYEELAGFGTAACIILQDYEDIVRFYPLTAGEYYLAQNDRGEVDTLFREYVQNVAQIVQRFGLENVSPTVQSLWESRQLTVELPIVHAIMPNSSRIAGAFGWQGAPYIGIYYEYGNDTHPALLIEAYPRKPFIAPRWSTASNDVYGHGPGEDALPDIKSLQVAQVRLAEAIDKYARPPTMADASLQESMVNLLPGGLNFIPGLNASGSGAGIRPVYQVSPNVTPLQQRIAEFQDQIRKTLRNDLILMVSQGMETTQPVTAAEINVRQQEKMLTLGPVLERFHNEALDPIITTTLEIMERHGLILPRPDELNGHNIKIAYSSIMAQAQRATETTGIEQIVRFAGSLAGADPSIMDNLDLDAAIDRYGDLLGVDPSILRDPDFVAQQRQQRAYQQQQQQMAEQAQQMAAGAKTLSDTDVGGGTNALQAIMGSFAAGAQG</sequence>
<evidence type="ECO:0000313" key="4">
    <source>
        <dbReference type="EMBL" id="MBA5726920.1"/>
    </source>
</evidence>
<protein>
    <recommendedName>
        <fullName evidence="6">Phage head-tail adapter protein</fullName>
    </recommendedName>
</protein>
<evidence type="ECO:0000256" key="1">
    <source>
        <dbReference type="ARBA" id="ARBA00004328"/>
    </source>
</evidence>
<dbReference type="InterPro" id="IPR020991">
    <property type="entry name" value="Connector_podovirus"/>
</dbReference>
<evidence type="ECO:0000313" key="5">
    <source>
        <dbReference type="Proteomes" id="UP000765338"/>
    </source>
</evidence>
<evidence type="ECO:0008006" key="6">
    <source>
        <dbReference type="Google" id="ProtNLM"/>
    </source>
</evidence>
<reference evidence="4 5" key="1">
    <citation type="submission" date="2017-10" db="EMBL/GenBank/DDBJ databases">
        <authorList>
            <person name="Jakob F."/>
        </authorList>
    </citation>
    <scope>NUCLEOTIDE SEQUENCE [LARGE SCALE GENOMIC DNA]</scope>
    <source>
        <strain evidence="4 5">TMW 2.1889</strain>
    </source>
</reference>